<sequence>MGKLNLRPRYKTSGFRARIDSHSQKRIEWESIIKLRTYRKSFICIDLHQHLRDSYPK</sequence>
<gene>
    <name evidence="1" type="ORF">Pan181_18220</name>
</gene>
<dbReference type="Proteomes" id="UP000315750">
    <property type="component" value="Chromosome"/>
</dbReference>
<protein>
    <submittedName>
        <fullName evidence="1">Uncharacterized protein</fullName>
    </submittedName>
</protein>
<dbReference type="KEGG" id="amuc:Pan181_18220"/>
<dbReference type="AlphaFoldDB" id="A0A518ALN3"/>
<evidence type="ECO:0000313" key="2">
    <source>
        <dbReference type="Proteomes" id="UP000315750"/>
    </source>
</evidence>
<reference evidence="1 2" key="1">
    <citation type="submission" date="2019-02" db="EMBL/GenBank/DDBJ databases">
        <title>Deep-cultivation of Planctomycetes and their phenomic and genomic characterization uncovers novel biology.</title>
        <authorList>
            <person name="Wiegand S."/>
            <person name="Jogler M."/>
            <person name="Boedeker C."/>
            <person name="Pinto D."/>
            <person name="Vollmers J."/>
            <person name="Rivas-Marin E."/>
            <person name="Kohn T."/>
            <person name="Peeters S.H."/>
            <person name="Heuer A."/>
            <person name="Rast P."/>
            <person name="Oberbeckmann S."/>
            <person name="Bunk B."/>
            <person name="Jeske O."/>
            <person name="Meyerdierks A."/>
            <person name="Storesund J.E."/>
            <person name="Kallscheuer N."/>
            <person name="Luecker S."/>
            <person name="Lage O.M."/>
            <person name="Pohl T."/>
            <person name="Merkel B.J."/>
            <person name="Hornburger P."/>
            <person name="Mueller R.-W."/>
            <person name="Bruemmer F."/>
            <person name="Labrenz M."/>
            <person name="Spormann A.M."/>
            <person name="Op den Camp H."/>
            <person name="Overmann J."/>
            <person name="Amann R."/>
            <person name="Jetten M.S.M."/>
            <person name="Mascher T."/>
            <person name="Medema M.H."/>
            <person name="Devos D.P."/>
            <person name="Kaster A.-K."/>
            <person name="Ovreas L."/>
            <person name="Rohde M."/>
            <person name="Galperin M.Y."/>
            <person name="Jogler C."/>
        </authorList>
    </citation>
    <scope>NUCLEOTIDE SEQUENCE [LARGE SCALE GENOMIC DNA]</scope>
    <source>
        <strain evidence="1 2">Pan181</strain>
    </source>
</reference>
<organism evidence="1 2">
    <name type="scientific">Aeoliella mucimassa</name>
    <dbReference type="NCBI Taxonomy" id="2527972"/>
    <lineage>
        <taxon>Bacteria</taxon>
        <taxon>Pseudomonadati</taxon>
        <taxon>Planctomycetota</taxon>
        <taxon>Planctomycetia</taxon>
        <taxon>Pirellulales</taxon>
        <taxon>Lacipirellulaceae</taxon>
        <taxon>Aeoliella</taxon>
    </lineage>
</organism>
<dbReference type="EMBL" id="CP036278">
    <property type="protein sequence ID" value="QDU55629.1"/>
    <property type="molecule type" value="Genomic_DNA"/>
</dbReference>
<keyword evidence="2" id="KW-1185">Reference proteome</keyword>
<evidence type="ECO:0000313" key="1">
    <source>
        <dbReference type="EMBL" id="QDU55629.1"/>
    </source>
</evidence>
<accession>A0A518ALN3</accession>
<name>A0A518ALN3_9BACT</name>
<proteinExistence type="predicted"/>